<sequence>MTDAYLQSIEDFLKSVDSPHYRIKFEDLLDRRKARDEVIKLGWFLGMKRFKMRLIRGVAQIRFGD</sequence>
<evidence type="ECO:0000313" key="1">
    <source>
        <dbReference type="EMBL" id="GAG20008.1"/>
    </source>
</evidence>
<organism evidence="1">
    <name type="scientific">marine sediment metagenome</name>
    <dbReference type="NCBI Taxonomy" id="412755"/>
    <lineage>
        <taxon>unclassified sequences</taxon>
        <taxon>metagenomes</taxon>
        <taxon>ecological metagenomes</taxon>
    </lineage>
</organism>
<comment type="caution">
    <text evidence="1">The sequence shown here is derived from an EMBL/GenBank/DDBJ whole genome shotgun (WGS) entry which is preliminary data.</text>
</comment>
<reference evidence="1" key="1">
    <citation type="journal article" date="2014" name="Front. Microbiol.">
        <title>High frequency of phylogenetically diverse reductive dehalogenase-homologous genes in deep subseafloor sedimentary metagenomes.</title>
        <authorList>
            <person name="Kawai M."/>
            <person name="Futagami T."/>
            <person name="Toyoda A."/>
            <person name="Takaki Y."/>
            <person name="Nishi S."/>
            <person name="Hori S."/>
            <person name="Arai W."/>
            <person name="Tsubouchi T."/>
            <person name="Morono Y."/>
            <person name="Uchiyama I."/>
            <person name="Ito T."/>
            <person name="Fujiyama A."/>
            <person name="Inagaki F."/>
            <person name="Takami H."/>
        </authorList>
    </citation>
    <scope>NUCLEOTIDE SEQUENCE</scope>
    <source>
        <strain evidence="1">Expedition CK06-06</strain>
    </source>
</reference>
<accession>X0W5Y2</accession>
<dbReference type="EMBL" id="BARS01034238">
    <property type="protein sequence ID" value="GAG20008.1"/>
    <property type="molecule type" value="Genomic_DNA"/>
</dbReference>
<name>X0W5Y2_9ZZZZ</name>
<gene>
    <name evidence="1" type="ORF">S01H1_52928</name>
</gene>
<protein>
    <submittedName>
        <fullName evidence="1">Uncharacterized protein</fullName>
    </submittedName>
</protein>
<proteinExistence type="predicted"/>
<dbReference type="AlphaFoldDB" id="X0W5Y2"/>